<reference evidence="2 3" key="1">
    <citation type="submission" date="2019-02" db="EMBL/GenBank/DDBJ databases">
        <title>Pedobacter sp. RP-1-14 sp. nov., isolated from Arctic soil.</title>
        <authorList>
            <person name="Dahal R.H."/>
        </authorList>
    </citation>
    <scope>NUCLEOTIDE SEQUENCE [LARGE SCALE GENOMIC DNA]</scope>
    <source>
        <strain evidence="2 3">RP-1-14</strain>
    </source>
</reference>
<gene>
    <name evidence="2" type="ORF">EZ437_01970</name>
</gene>
<dbReference type="AlphaFoldDB" id="A0A4R0NV07"/>
<evidence type="ECO:0008006" key="4">
    <source>
        <dbReference type="Google" id="ProtNLM"/>
    </source>
</evidence>
<accession>A0A4R0NV07</accession>
<dbReference type="SUPFAM" id="SSF56935">
    <property type="entry name" value="Porins"/>
    <property type="match status" value="1"/>
</dbReference>
<evidence type="ECO:0000313" key="2">
    <source>
        <dbReference type="EMBL" id="TCD03969.1"/>
    </source>
</evidence>
<sequence length="432" mass="48051">MFKKIKYIAVFVLLGGISVQAQVTVQSPYSRYGLGNIKGSLLPQFRAMGGVSTAVFKPNGYSTINIQNPASYASIDLTTLDMGASGGFTQLRNGNGKETSFNSTLSHVAMAFPLVKNKSALSIGILPYSELGYEYSVNEKYNATDSNTYNALYSGEGGLTKAYVGFGQQIGDYFRFGANIEYLFGNLQENGSIEIQSAPSINNRRQTKNSVGGLSFSYGAQYEIPLSSKKRITLGYSGSSPSKINTKRTFLLTQYLRSDLGEEQAAFDTLQLVENNASKLKLPLIHNFGITIQKDNNWLLGADYRMGKWSELSIDAVNQGLEDSWGFSAGAQITPDITSLGNYFKRVDYRVGFQYDKTYIRMNDQDIKQMAITFGFGFPLAQTSRFSFYKLNLTTELGRRGMITNGLIQENYINLHLGFTLNDTWFRRFKLD</sequence>
<organism evidence="2 3">
    <name type="scientific">Pedobacter psychroterrae</name>
    <dbReference type="NCBI Taxonomy" id="2530453"/>
    <lineage>
        <taxon>Bacteria</taxon>
        <taxon>Pseudomonadati</taxon>
        <taxon>Bacteroidota</taxon>
        <taxon>Sphingobacteriia</taxon>
        <taxon>Sphingobacteriales</taxon>
        <taxon>Sphingobacteriaceae</taxon>
        <taxon>Pedobacter</taxon>
    </lineage>
</organism>
<dbReference type="EMBL" id="SJSL01000001">
    <property type="protein sequence ID" value="TCD03969.1"/>
    <property type="molecule type" value="Genomic_DNA"/>
</dbReference>
<evidence type="ECO:0000256" key="1">
    <source>
        <dbReference type="SAM" id="SignalP"/>
    </source>
</evidence>
<comment type="caution">
    <text evidence="2">The sequence shown here is derived from an EMBL/GenBank/DDBJ whole genome shotgun (WGS) entry which is preliminary data.</text>
</comment>
<dbReference type="Gene3D" id="2.40.160.60">
    <property type="entry name" value="Outer membrane protein transport protein (OMPP1/FadL/TodX)"/>
    <property type="match status" value="1"/>
</dbReference>
<proteinExistence type="predicted"/>
<keyword evidence="3" id="KW-1185">Reference proteome</keyword>
<keyword evidence="1" id="KW-0732">Signal</keyword>
<evidence type="ECO:0000313" key="3">
    <source>
        <dbReference type="Proteomes" id="UP000293347"/>
    </source>
</evidence>
<dbReference type="OrthoDB" id="1491239at2"/>
<dbReference type="Proteomes" id="UP000293347">
    <property type="component" value="Unassembled WGS sequence"/>
</dbReference>
<feature type="chain" id="PRO_5020687465" description="Long-subunit fatty acid transport protein" evidence="1">
    <location>
        <begin position="22"/>
        <end position="432"/>
    </location>
</feature>
<name>A0A4R0NV07_9SPHI</name>
<protein>
    <recommendedName>
        <fullName evidence="4">Long-subunit fatty acid transport protein</fullName>
    </recommendedName>
</protein>
<feature type="signal peptide" evidence="1">
    <location>
        <begin position="1"/>
        <end position="21"/>
    </location>
</feature>